<dbReference type="Proteomes" id="UP000827092">
    <property type="component" value="Unassembled WGS sequence"/>
</dbReference>
<comment type="caution">
    <text evidence="1">The sequence shown here is derived from an EMBL/GenBank/DDBJ whole genome shotgun (WGS) entry which is preliminary data.</text>
</comment>
<proteinExistence type="predicted"/>
<evidence type="ECO:0000313" key="2">
    <source>
        <dbReference type="Proteomes" id="UP000827092"/>
    </source>
</evidence>
<keyword evidence="2" id="KW-1185">Reference proteome</keyword>
<accession>A0AAV6TTJ9</accession>
<dbReference type="PANTHER" id="PTHR33198">
    <property type="entry name" value="ANK_REP_REGION DOMAIN-CONTAINING PROTEIN-RELATED"/>
    <property type="match status" value="1"/>
</dbReference>
<sequence>MLDYRLRCCWAQLVRTKQWKDWLQQFEWYALVAELVKKAANVQVAIFMSAIGQDAINVFNTFPEDKRVDLKLLITEFNNYFTPKVNITYERFVFNQVIQVAGQKFDDFYTELLSKSQSCDFNTLRDSLVMDRIVIGVLHDSDRAHLLSVNELTLDKALQFCRAAEQARVQLTSLKSDPVQVDVVTKKVHNSSQNSSSTKPCSRCGTKHAWKKCPAFQKVRHTCKRTGHYSRFCKAKQVSTLDSTGNIGAAGDFVVHEMSKGGSPELS</sequence>
<evidence type="ECO:0000313" key="1">
    <source>
        <dbReference type="EMBL" id="KAG8174932.1"/>
    </source>
</evidence>
<dbReference type="PANTHER" id="PTHR33198:SF20">
    <property type="entry name" value="RETROTRANSPOSON GAG DOMAIN-CONTAINING PROTEIN"/>
    <property type="match status" value="1"/>
</dbReference>
<dbReference type="Gene3D" id="4.10.60.10">
    <property type="entry name" value="Zinc finger, CCHC-type"/>
    <property type="match status" value="1"/>
</dbReference>
<organism evidence="1 2">
    <name type="scientific">Oedothorax gibbosus</name>
    <dbReference type="NCBI Taxonomy" id="931172"/>
    <lineage>
        <taxon>Eukaryota</taxon>
        <taxon>Metazoa</taxon>
        <taxon>Ecdysozoa</taxon>
        <taxon>Arthropoda</taxon>
        <taxon>Chelicerata</taxon>
        <taxon>Arachnida</taxon>
        <taxon>Araneae</taxon>
        <taxon>Araneomorphae</taxon>
        <taxon>Entelegynae</taxon>
        <taxon>Araneoidea</taxon>
        <taxon>Linyphiidae</taxon>
        <taxon>Erigoninae</taxon>
        <taxon>Oedothorax</taxon>
    </lineage>
</organism>
<dbReference type="AlphaFoldDB" id="A0AAV6TTJ9"/>
<reference evidence="1 2" key="1">
    <citation type="journal article" date="2022" name="Nat. Ecol. Evol.">
        <title>A masculinizing supergene underlies an exaggerated male reproductive morph in a spider.</title>
        <authorList>
            <person name="Hendrickx F."/>
            <person name="De Corte Z."/>
            <person name="Sonet G."/>
            <person name="Van Belleghem S.M."/>
            <person name="Kostlbacher S."/>
            <person name="Vangestel C."/>
        </authorList>
    </citation>
    <scope>NUCLEOTIDE SEQUENCE [LARGE SCALE GENOMIC DNA]</scope>
    <source>
        <strain evidence="1">W744_W776</strain>
    </source>
</reference>
<name>A0AAV6TTJ9_9ARAC</name>
<gene>
    <name evidence="1" type="ORF">JTE90_008876</name>
</gene>
<dbReference type="EMBL" id="JAFNEN010001111">
    <property type="protein sequence ID" value="KAG8174932.1"/>
    <property type="molecule type" value="Genomic_DNA"/>
</dbReference>
<protein>
    <submittedName>
        <fullName evidence="1">Uncharacterized protein</fullName>
    </submittedName>
</protein>